<protein>
    <submittedName>
        <fullName evidence="1">Uncharacterized protein</fullName>
    </submittedName>
</protein>
<reference evidence="1 2" key="1">
    <citation type="journal article" date="2021" name="Hortic Res">
        <title>High-quality reference genome and annotation aids understanding of berry development for evergreen blueberry (Vaccinium darrowii).</title>
        <authorList>
            <person name="Yu J."/>
            <person name="Hulse-Kemp A.M."/>
            <person name="Babiker E."/>
            <person name="Staton M."/>
        </authorList>
    </citation>
    <scope>NUCLEOTIDE SEQUENCE [LARGE SCALE GENOMIC DNA]</scope>
    <source>
        <strain evidence="2">cv. NJ 8807/NJ 8810</strain>
        <tissue evidence="1">Young leaf</tissue>
    </source>
</reference>
<gene>
    <name evidence="1" type="ORF">Vadar_010227</name>
</gene>
<dbReference type="EMBL" id="CM037153">
    <property type="protein sequence ID" value="KAH7857210.1"/>
    <property type="molecule type" value="Genomic_DNA"/>
</dbReference>
<organism evidence="1 2">
    <name type="scientific">Vaccinium darrowii</name>
    <dbReference type="NCBI Taxonomy" id="229202"/>
    <lineage>
        <taxon>Eukaryota</taxon>
        <taxon>Viridiplantae</taxon>
        <taxon>Streptophyta</taxon>
        <taxon>Embryophyta</taxon>
        <taxon>Tracheophyta</taxon>
        <taxon>Spermatophyta</taxon>
        <taxon>Magnoliopsida</taxon>
        <taxon>eudicotyledons</taxon>
        <taxon>Gunneridae</taxon>
        <taxon>Pentapetalae</taxon>
        <taxon>asterids</taxon>
        <taxon>Ericales</taxon>
        <taxon>Ericaceae</taxon>
        <taxon>Vaccinioideae</taxon>
        <taxon>Vaccinieae</taxon>
        <taxon>Vaccinium</taxon>
    </lineage>
</organism>
<keyword evidence="2" id="KW-1185">Reference proteome</keyword>
<comment type="caution">
    <text evidence="1">The sequence shown here is derived from an EMBL/GenBank/DDBJ whole genome shotgun (WGS) entry which is preliminary data.</text>
</comment>
<sequence>MDKSWIDLPNRMSMQYVAGIDQFLAFVSSTMAESSVICCPCRNCGNRHNYQLVVVREHLISHGFLRNYKQWVYHGEPYAPLHGNQDNNIMVDSDIRDDMVGMINEAIRMPHMDNNAASAEQNTVDPNGGPNPETAKYFKLLENAQTELYPGCKKFTSLSFIVRVLHIKVLNHGTDKLIDMLLELLNEAFPEGVKLPSSYYEAQKITEDLGFTYETVDACESDCMLFRNEEANLNECVICGKSRWKDNTDNSNGGKKIALKQVRYFPIKKKLQRWFMSSKTAELMSWHSTKRTDDGVYRHPADSLAWKDFDQRNPSFASDCRNVMLGLASDGFNPFRSLSIAHSTWPVVLIPYNLPPWLCMKQPFLILAILIDGPKGPGDKIDVYLQPLIEELKELWNEGVPTFDASTNPVAIPSQKVFATVKQLFATVGHRLKWYFLL</sequence>
<proteinExistence type="predicted"/>
<accession>A0ACB7YUD0</accession>
<name>A0ACB7YUD0_9ERIC</name>
<evidence type="ECO:0000313" key="2">
    <source>
        <dbReference type="Proteomes" id="UP000828048"/>
    </source>
</evidence>
<dbReference type="Proteomes" id="UP000828048">
    <property type="component" value="Chromosome 3"/>
</dbReference>
<evidence type="ECO:0000313" key="1">
    <source>
        <dbReference type="EMBL" id="KAH7857210.1"/>
    </source>
</evidence>